<dbReference type="PANTHER" id="PTHR34220">
    <property type="entry name" value="SENSOR HISTIDINE KINASE YPDA"/>
    <property type="match status" value="1"/>
</dbReference>
<dbReference type="GO" id="GO:0016020">
    <property type="term" value="C:membrane"/>
    <property type="evidence" value="ECO:0007669"/>
    <property type="project" value="InterPro"/>
</dbReference>
<dbReference type="Pfam" id="PF06580">
    <property type="entry name" value="His_kinase"/>
    <property type="match status" value="1"/>
</dbReference>
<reference evidence="3 4" key="1">
    <citation type="submission" date="2019-07" db="EMBL/GenBank/DDBJ databases">
        <title>Draft genome for Aliikangiella sp. M105.</title>
        <authorList>
            <person name="Wang G."/>
        </authorList>
    </citation>
    <scope>NUCLEOTIDE SEQUENCE [LARGE SCALE GENOMIC DNA]</scope>
    <source>
        <strain evidence="3 4">M105</strain>
    </source>
</reference>
<evidence type="ECO:0000256" key="1">
    <source>
        <dbReference type="SAM" id="Phobius"/>
    </source>
</evidence>
<dbReference type="InterPro" id="IPR036890">
    <property type="entry name" value="HATPase_C_sf"/>
</dbReference>
<feature type="transmembrane region" description="Helical" evidence="1">
    <location>
        <begin position="117"/>
        <end position="136"/>
    </location>
</feature>
<evidence type="ECO:0000313" key="3">
    <source>
        <dbReference type="EMBL" id="TQV88346.1"/>
    </source>
</evidence>
<accession>A0A545UFU0</accession>
<protein>
    <recommendedName>
        <fullName evidence="2">Signal transduction histidine kinase internal region domain-containing protein</fullName>
    </recommendedName>
</protein>
<name>A0A545UFU0_9GAMM</name>
<dbReference type="AlphaFoldDB" id="A0A545UFU0"/>
<dbReference type="EMBL" id="VIKS01000004">
    <property type="protein sequence ID" value="TQV88346.1"/>
    <property type="molecule type" value="Genomic_DNA"/>
</dbReference>
<feature type="transmembrane region" description="Helical" evidence="1">
    <location>
        <begin position="53"/>
        <end position="71"/>
    </location>
</feature>
<dbReference type="InterPro" id="IPR010559">
    <property type="entry name" value="Sig_transdc_His_kin_internal"/>
</dbReference>
<comment type="caution">
    <text evidence="3">The sequence shown here is derived from an EMBL/GenBank/DDBJ whole genome shotgun (WGS) entry which is preliminary data.</text>
</comment>
<dbReference type="GO" id="GO:0000155">
    <property type="term" value="F:phosphorelay sensor kinase activity"/>
    <property type="evidence" value="ECO:0007669"/>
    <property type="project" value="InterPro"/>
</dbReference>
<keyword evidence="4" id="KW-1185">Reference proteome</keyword>
<sequence>MLMMVKDKSNLRTFLLVLSIWSIIAIIAATTAFIALEGKETTLWLKILKPMLVYYYVWGFYSFVIFQIVLQKSSALSKPLIQLTLHLLSALFITTMQARIVYGEDWQDWLLGESSRGFWLLCGFIYLFIFIVALLIKRNHQLKAKDKETAQMRLRSSQLENQLSLAQIDALKMQINPHFLFNALNSIAALIELESNQQAYRTTELLGDLLRSTLIYSSESQISLRDELIFVNRYIELEQVRFADRFKFHQDIDPAAENAQVPALILQPLIENSFKHGISQSKQLVEIKLTIKISDTKLMIELHDNAATCYEDHSIEEGYGLSNIRKRLALMYNNKAVFNFSRGDKDGFCNELVIPFKNINH</sequence>
<dbReference type="Gene3D" id="3.30.565.10">
    <property type="entry name" value="Histidine kinase-like ATPase, C-terminal domain"/>
    <property type="match status" value="1"/>
</dbReference>
<organism evidence="3 4">
    <name type="scientific">Aliikangiella coralliicola</name>
    <dbReference type="NCBI Taxonomy" id="2592383"/>
    <lineage>
        <taxon>Bacteria</taxon>
        <taxon>Pseudomonadati</taxon>
        <taxon>Pseudomonadota</taxon>
        <taxon>Gammaproteobacteria</taxon>
        <taxon>Oceanospirillales</taxon>
        <taxon>Pleioneaceae</taxon>
        <taxon>Aliikangiella</taxon>
    </lineage>
</organism>
<evidence type="ECO:0000313" key="4">
    <source>
        <dbReference type="Proteomes" id="UP000315439"/>
    </source>
</evidence>
<dbReference type="Proteomes" id="UP000315439">
    <property type="component" value="Unassembled WGS sequence"/>
</dbReference>
<dbReference type="RefSeq" id="WP_142892854.1">
    <property type="nucleotide sequence ID" value="NZ_ML660162.1"/>
</dbReference>
<feature type="transmembrane region" description="Helical" evidence="1">
    <location>
        <begin position="12"/>
        <end position="33"/>
    </location>
</feature>
<gene>
    <name evidence="3" type="ORF">FLL46_07415</name>
</gene>
<evidence type="ECO:0000259" key="2">
    <source>
        <dbReference type="Pfam" id="PF06580"/>
    </source>
</evidence>
<keyword evidence="1" id="KW-1133">Transmembrane helix</keyword>
<proteinExistence type="predicted"/>
<dbReference type="SUPFAM" id="SSF55874">
    <property type="entry name" value="ATPase domain of HSP90 chaperone/DNA topoisomerase II/histidine kinase"/>
    <property type="match status" value="1"/>
</dbReference>
<dbReference type="InterPro" id="IPR050640">
    <property type="entry name" value="Bact_2-comp_sensor_kinase"/>
</dbReference>
<keyword evidence="1" id="KW-0812">Transmembrane</keyword>
<feature type="domain" description="Signal transduction histidine kinase internal region" evidence="2">
    <location>
        <begin position="166"/>
        <end position="246"/>
    </location>
</feature>
<keyword evidence="1" id="KW-0472">Membrane</keyword>
<dbReference type="PANTHER" id="PTHR34220:SF7">
    <property type="entry name" value="SENSOR HISTIDINE KINASE YPDA"/>
    <property type="match status" value="1"/>
</dbReference>
<dbReference type="OrthoDB" id="2514702at2"/>
<feature type="transmembrane region" description="Helical" evidence="1">
    <location>
        <begin position="83"/>
        <end position="102"/>
    </location>
</feature>